<proteinExistence type="predicted"/>
<keyword evidence="2" id="KW-1185">Reference proteome</keyword>
<organism evidence="1 2">
    <name type="scientific">Pedobacter antarcticus 4BY</name>
    <dbReference type="NCBI Taxonomy" id="1358423"/>
    <lineage>
        <taxon>Bacteria</taxon>
        <taxon>Pseudomonadati</taxon>
        <taxon>Bacteroidota</taxon>
        <taxon>Sphingobacteriia</taxon>
        <taxon>Sphingobacteriales</taxon>
        <taxon>Sphingobacteriaceae</taxon>
        <taxon>Pedobacter</taxon>
    </lineage>
</organism>
<name>A0A081PKG3_9SPHI</name>
<reference evidence="1 2" key="1">
    <citation type="journal article" date="1992" name="Int. J. Syst. Bacteriol.">
        <title>Sphingobacterium antarcticus sp. nov. a Psychrotrophic Bacterium from the Soils of Schirmacher Oasis, Antarctica.</title>
        <authorList>
            <person name="Shivaji S."/>
            <person name="Ray M.K."/>
            <person name="Rao N.S."/>
            <person name="Saiserr L."/>
            <person name="Jagannadham M.V."/>
            <person name="Kumar G.S."/>
            <person name="Reddy G."/>
            <person name="Bhargava P.M."/>
        </authorList>
    </citation>
    <scope>NUCLEOTIDE SEQUENCE [LARGE SCALE GENOMIC DNA]</scope>
    <source>
        <strain evidence="1 2">4BY</strain>
    </source>
</reference>
<comment type="caution">
    <text evidence="1">The sequence shown here is derived from an EMBL/GenBank/DDBJ whole genome shotgun (WGS) entry which is preliminary data.</text>
</comment>
<dbReference type="Proteomes" id="UP000028007">
    <property type="component" value="Unassembled WGS sequence"/>
</dbReference>
<evidence type="ECO:0000313" key="1">
    <source>
        <dbReference type="EMBL" id="KEQ31186.1"/>
    </source>
</evidence>
<dbReference type="EMBL" id="JNFF01000019">
    <property type="protein sequence ID" value="KEQ31186.1"/>
    <property type="molecule type" value="Genomic_DNA"/>
</dbReference>
<sequence length="147" mass="16744">MGNTSISVLNMLFEYTKNSVLMRNALRPTGKICKLQRPGNSELEDIVIDPLANVKDDVDEGVLVINIYVPNLDYSKIQGHPMQSDKSQPNTKRLGELSELANEAFEDGEDIWDESGEWCFKLQQDGVYADTNNQHYLNLRIEFYSIN</sequence>
<dbReference type="AlphaFoldDB" id="A0A081PKG3"/>
<evidence type="ECO:0000313" key="2">
    <source>
        <dbReference type="Proteomes" id="UP000028007"/>
    </source>
</evidence>
<accession>A0A081PKG3</accession>
<protein>
    <submittedName>
        <fullName evidence="1">Uncharacterized protein</fullName>
    </submittedName>
</protein>
<gene>
    <name evidence="1" type="ORF">N180_02760</name>
</gene>